<sequence length="37" mass="4235">MNYVRLINGAFSTKPTSEWEDPDPIPWQAIMGREGNI</sequence>
<reference evidence="1" key="1">
    <citation type="submission" date="2013-12" db="EMBL/GenBank/DDBJ databases">
        <title>A Varibaculum cambriense genome reconstructed from a premature infant gut community with otherwise low bacterial novelty that shifts toward anaerobic metabolism during the third week of life.</title>
        <authorList>
            <person name="Brown C.T."/>
            <person name="Sharon I."/>
            <person name="Thomas B.C."/>
            <person name="Castelle C.J."/>
            <person name="Morowitz M.J."/>
            <person name="Banfield J.F."/>
        </authorList>
    </citation>
    <scope>NUCLEOTIDE SEQUENCE</scope>
</reference>
<dbReference type="AlphaFoldDB" id="W1WI74"/>
<comment type="caution">
    <text evidence="1">The sequence shown here is derived from an EMBL/GenBank/DDBJ whole genome shotgun (WGS) entry which is preliminary data.</text>
</comment>
<accession>W1WI74</accession>
<proteinExistence type="predicted"/>
<name>W1WI74_9ZZZZ</name>
<evidence type="ECO:0000313" key="1">
    <source>
        <dbReference type="EMBL" id="ETJ17843.1"/>
    </source>
</evidence>
<feature type="non-terminal residue" evidence="1">
    <location>
        <position position="37"/>
    </location>
</feature>
<organism evidence="1">
    <name type="scientific">human gut metagenome</name>
    <dbReference type="NCBI Taxonomy" id="408170"/>
    <lineage>
        <taxon>unclassified sequences</taxon>
        <taxon>metagenomes</taxon>
        <taxon>organismal metagenomes</taxon>
    </lineage>
</organism>
<protein>
    <submittedName>
        <fullName evidence="1">Uncharacterized protein</fullName>
    </submittedName>
</protein>
<gene>
    <name evidence="1" type="ORF">Q604_UNBC18718G0002</name>
</gene>
<dbReference type="EMBL" id="AZMM01018718">
    <property type="protein sequence ID" value="ETJ17843.1"/>
    <property type="molecule type" value="Genomic_DNA"/>
</dbReference>